<accession>A0ABY6CPP8</accession>
<keyword evidence="1" id="KW-0472">Membrane</keyword>
<keyword evidence="3" id="KW-1185">Reference proteome</keyword>
<dbReference type="RefSeq" id="WP_262309780.1">
    <property type="nucleotide sequence ID" value="NZ_CP106679.1"/>
</dbReference>
<protein>
    <recommendedName>
        <fullName evidence="4">DUF3649 domain-containing protein</fullName>
    </recommendedName>
</protein>
<organism evidence="2 3">
    <name type="scientific">Reichenbachiella agarivorans</name>
    <dbReference type="NCBI Taxonomy" id="2979464"/>
    <lineage>
        <taxon>Bacteria</taxon>
        <taxon>Pseudomonadati</taxon>
        <taxon>Bacteroidota</taxon>
        <taxon>Cytophagia</taxon>
        <taxon>Cytophagales</taxon>
        <taxon>Reichenbachiellaceae</taxon>
        <taxon>Reichenbachiella</taxon>
    </lineage>
</organism>
<feature type="transmembrane region" description="Helical" evidence="1">
    <location>
        <begin position="47"/>
        <end position="68"/>
    </location>
</feature>
<feature type="transmembrane region" description="Helical" evidence="1">
    <location>
        <begin position="75"/>
        <end position="93"/>
    </location>
</feature>
<evidence type="ECO:0008006" key="4">
    <source>
        <dbReference type="Google" id="ProtNLM"/>
    </source>
</evidence>
<keyword evidence="1" id="KW-1133">Transmembrane helix</keyword>
<proteinExistence type="predicted"/>
<gene>
    <name evidence="2" type="ORF">N6H18_18555</name>
</gene>
<sequence length="99" mass="10945">MPANRKYLTTSTHQRIAKISAAIIGGYLLSTVIHLALASWLDKATVLITSTFSGFILWVVLMILAFLSRNGWKTWGIYLLMTAVFAGITYLGTTYNSTI</sequence>
<evidence type="ECO:0000313" key="3">
    <source>
        <dbReference type="Proteomes" id="UP001065174"/>
    </source>
</evidence>
<evidence type="ECO:0000313" key="2">
    <source>
        <dbReference type="EMBL" id="UXP32344.1"/>
    </source>
</evidence>
<keyword evidence="1" id="KW-0812">Transmembrane</keyword>
<dbReference type="Proteomes" id="UP001065174">
    <property type="component" value="Chromosome"/>
</dbReference>
<feature type="transmembrane region" description="Helical" evidence="1">
    <location>
        <begin position="21"/>
        <end position="41"/>
    </location>
</feature>
<name>A0ABY6CPP8_9BACT</name>
<reference evidence="2" key="1">
    <citation type="submission" date="2022-09" db="EMBL/GenBank/DDBJ databases">
        <title>Comparative genomics and taxonomic characterization of three novel marine species of genus Reichenbachiella exhibiting antioxidant and polysaccharide degradation activities.</title>
        <authorList>
            <person name="Muhammad N."/>
            <person name="Lee Y.-J."/>
            <person name="Ko J."/>
            <person name="Kim S.-G."/>
        </authorList>
    </citation>
    <scope>NUCLEOTIDE SEQUENCE</scope>
    <source>
        <strain evidence="2">BKB1-1</strain>
    </source>
</reference>
<evidence type="ECO:0000256" key="1">
    <source>
        <dbReference type="SAM" id="Phobius"/>
    </source>
</evidence>
<dbReference type="EMBL" id="CP106679">
    <property type="protein sequence ID" value="UXP32344.1"/>
    <property type="molecule type" value="Genomic_DNA"/>
</dbReference>